<evidence type="ECO:0000313" key="2">
    <source>
        <dbReference type="EMBL" id="RAK20923.1"/>
    </source>
</evidence>
<feature type="chain" id="PRO_5016246342" evidence="1">
    <location>
        <begin position="20"/>
        <end position="129"/>
    </location>
</feature>
<keyword evidence="1" id="KW-0732">Signal</keyword>
<reference evidence="2 3" key="1">
    <citation type="submission" date="2018-06" db="EMBL/GenBank/DDBJ databases">
        <title>Genomic Encyclopedia of Type Strains, Phase III (KMG-III): the genomes of soil and plant-associated and newly described type strains.</title>
        <authorList>
            <person name="Whitman W."/>
        </authorList>
    </citation>
    <scope>NUCLEOTIDE SEQUENCE [LARGE SCALE GENOMIC DNA]</scope>
    <source>
        <strain evidence="2 3">CGMCC 1.12398</strain>
    </source>
</reference>
<dbReference type="EMBL" id="QLMI01000006">
    <property type="protein sequence ID" value="RAK20923.1"/>
    <property type="molecule type" value="Genomic_DNA"/>
</dbReference>
<dbReference type="OrthoDB" id="1354863at2"/>
<dbReference type="Proteomes" id="UP000249620">
    <property type="component" value="Unassembled WGS sequence"/>
</dbReference>
<keyword evidence="3" id="KW-1185">Reference proteome</keyword>
<organism evidence="2 3">
    <name type="scientific">Flavobacterium aquaticum</name>
    <dbReference type="NCBI Taxonomy" id="1236486"/>
    <lineage>
        <taxon>Bacteria</taxon>
        <taxon>Pseudomonadati</taxon>
        <taxon>Bacteroidota</taxon>
        <taxon>Flavobacteriia</taxon>
        <taxon>Flavobacteriales</taxon>
        <taxon>Flavobacteriaceae</taxon>
        <taxon>Flavobacterium</taxon>
    </lineage>
</organism>
<dbReference type="AlphaFoldDB" id="A0A327YIU6"/>
<dbReference type="Gene3D" id="1.25.40.10">
    <property type="entry name" value="Tetratricopeptide repeat domain"/>
    <property type="match status" value="1"/>
</dbReference>
<dbReference type="SUPFAM" id="SSF48452">
    <property type="entry name" value="TPR-like"/>
    <property type="match status" value="1"/>
</dbReference>
<evidence type="ECO:0000313" key="3">
    <source>
        <dbReference type="Proteomes" id="UP000249620"/>
    </source>
</evidence>
<evidence type="ECO:0000256" key="1">
    <source>
        <dbReference type="SAM" id="SignalP"/>
    </source>
</evidence>
<dbReference type="RefSeq" id="WP_111567323.1">
    <property type="nucleotide sequence ID" value="NZ_QLMI01000006.1"/>
</dbReference>
<feature type="signal peptide" evidence="1">
    <location>
        <begin position="1"/>
        <end position="19"/>
    </location>
</feature>
<proteinExistence type="predicted"/>
<dbReference type="InterPro" id="IPR011990">
    <property type="entry name" value="TPR-like_helical_dom_sf"/>
</dbReference>
<gene>
    <name evidence="2" type="ORF">B0I03_10631</name>
</gene>
<name>A0A327YIU6_9FLAO</name>
<comment type="caution">
    <text evidence="2">The sequence shown here is derived from an EMBL/GenBank/DDBJ whole genome shotgun (WGS) entry which is preliminary data.</text>
</comment>
<sequence length="129" mass="15259">MKKIIYSFVILFISQLTFANELDSILTKARSLTEKKNYSEAIKEYENYIKLSKGENLKDVYIEVANCYFYQNKKEVAVKYIKEAITKYGFTEEDFIYNSLLNENLSSYALSVVYDDYDKLRQKYLVTLN</sequence>
<accession>A0A327YIU6</accession>
<protein>
    <submittedName>
        <fullName evidence="2">Tetratricopeptide repeat protein</fullName>
    </submittedName>
</protein>